<name>B8CVC9_SHEPW</name>
<evidence type="ECO:0000313" key="2">
    <source>
        <dbReference type="Proteomes" id="UP000000753"/>
    </source>
</evidence>
<dbReference type="KEGG" id="swp:swp_4990"/>
<dbReference type="HOGENOM" id="CLU_2958212_0_0_6"/>
<reference evidence="1 2" key="1">
    <citation type="journal article" date="2008" name="PLoS ONE">
        <title>Environmental adaptation: genomic analysis of the piezotolerant and psychrotolerant deep-sea iron reducing bacterium Shewanella piezotolerans WP3.</title>
        <authorList>
            <person name="Wang F."/>
            <person name="Wang J."/>
            <person name="Jian H."/>
            <person name="Zhang B."/>
            <person name="Li S."/>
            <person name="Wang F."/>
            <person name="Zeng X."/>
            <person name="Gao L."/>
            <person name="Bartlett D.H."/>
            <person name="Yu J."/>
            <person name="Hu S."/>
            <person name="Xiao X."/>
        </authorList>
    </citation>
    <scope>NUCLEOTIDE SEQUENCE [LARGE SCALE GENOMIC DNA]</scope>
    <source>
        <strain evidence="2">WP3 / JCM 13877</strain>
    </source>
</reference>
<organism evidence="1 2">
    <name type="scientific">Shewanella piezotolerans (strain WP3 / JCM 13877)</name>
    <dbReference type="NCBI Taxonomy" id="225849"/>
    <lineage>
        <taxon>Bacteria</taxon>
        <taxon>Pseudomonadati</taxon>
        <taxon>Pseudomonadota</taxon>
        <taxon>Gammaproteobacteria</taxon>
        <taxon>Alteromonadales</taxon>
        <taxon>Shewanellaceae</taxon>
        <taxon>Shewanella</taxon>
    </lineage>
</organism>
<dbReference type="Proteomes" id="UP000000753">
    <property type="component" value="Chromosome"/>
</dbReference>
<dbReference type="EMBL" id="CP000472">
    <property type="protein sequence ID" value="ACJ31605.1"/>
    <property type="molecule type" value="Genomic_DNA"/>
</dbReference>
<dbReference type="AlphaFoldDB" id="B8CVC9"/>
<protein>
    <submittedName>
        <fullName evidence="1">Uncharacterized protein</fullName>
    </submittedName>
</protein>
<keyword evidence="2" id="KW-1185">Reference proteome</keyword>
<sequence>MIQEGIAVDPLLAECEQEAHDFSQAKPDAFVKRSLIKKYPMATTIRNLWFTQLADTLNS</sequence>
<dbReference type="STRING" id="225849.swp_4990"/>
<evidence type="ECO:0000313" key="1">
    <source>
        <dbReference type="EMBL" id="ACJ31605.1"/>
    </source>
</evidence>
<proteinExistence type="predicted"/>
<accession>B8CVC9</accession>
<gene>
    <name evidence="1" type="ordered locus">swp_4990</name>
</gene>